<evidence type="ECO:0000313" key="3">
    <source>
        <dbReference type="Proteomes" id="UP000664601"/>
    </source>
</evidence>
<evidence type="ECO:0000259" key="1">
    <source>
        <dbReference type="Pfam" id="PF12674"/>
    </source>
</evidence>
<gene>
    <name evidence="2" type="ORF">JZO70_13780</name>
</gene>
<dbReference type="EMBL" id="JAFREM010000021">
    <property type="protein sequence ID" value="MBO1307242.1"/>
    <property type="molecule type" value="Genomic_DNA"/>
</dbReference>
<dbReference type="InterPro" id="IPR025868">
    <property type="entry name" value="Zn_ribbon_dom_put"/>
</dbReference>
<protein>
    <submittedName>
        <fullName evidence="2">Zinc ribbon domain-containing protein</fullName>
    </submittedName>
</protein>
<dbReference type="RefSeq" id="WP_207674171.1">
    <property type="nucleotide sequence ID" value="NZ_JAFREM010000021.1"/>
</dbReference>
<accession>A0ABS3LC83</accession>
<dbReference type="Pfam" id="PF12674">
    <property type="entry name" value="Zn_ribbon_2"/>
    <property type="match status" value="1"/>
</dbReference>
<name>A0ABS3LC83_9ENTE</name>
<keyword evidence="3" id="KW-1185">Reference proteome</keyword>
<reference evidence="2 3" key="1">
    <citation type="submission" date="2021-03" db="EMBL/GenBank/DDBJ databases">
        <title>Enterococcal diversity collection.</title>
        <authorList>
            <person name="Gilmore M.S."/>
            <person name="Schwartzman J."/>
            <person name="Van Tyne D."/>
            <person name="Martin M."/>
            <person name="Earl A.M."/>
            <person name="Manson A.L."/>
            <person name="Straub T."/>
            <person name="Salamzade R."/>
            <person name="Saavedra J."/>
            <person name="Lebreton F."/>
            <person name="Prichula J."/>
            <person name="Schaufler K."/>
            <person name="Gaca A."/>
            <person name="Sgardioli B."/>
            <person name="Wagenaar J."/>
            <person name="Strong T."/>
        </authorList>
    </citation>
    <scope>NUCLEOTIDE SEQUENCE [LARGE SCALE GENOMIC DNA]</scope>
    <source>
        <strain evidence="2 3">669A</strain>
    </source>
</reference>
<feature type="domain" description="Putative zinc ribbon" evidence="1">
    <location>
        <begin position="4"/>
        <end position="77"/>
    </location>
</feature>
<proteinExistence type="predicted"/>
<sequence length="83" mass="9463">MEKCIACGMPMEKPADHALGDVTKNYCRHCAKENGEMQSFEEKRSNLIDFVTRTQGLDDKAAVGVVETMMKELPAWRDQLWNN</sequence>
<organism evidence="2 3">
    <name type="scientific">Candidatus Enterococcus moelleringii</name>
    <dbReference type="NCBI Taxonomy" id="2815325"/>
    <lineage>
        <taxon>Bacteria</taxon>
        <taxon>Bacillati</taxon>
        <taxon>Bacillota</taxon>
        <taxon>Bacilli</taxon>
        <taxon>Lactobacillales</taxon>
        <taxon>Enterococcaceae</taxon>
        <taxon>Enterococcus</taxon>
    </lineage>
</organism>
<comment type="caution">
    <text evidence="2">The sequence shown here is derived from an EMBL/GenBank/DDBJ whole genome shotgun (WGS) entry which is preliminary data.</text>
</comment>
<dbReference type="Proteomes" id="UP000664601">
    <property type="component" value="Unassembled WGS sequence"/>
</dbReference>
<evidence type="ECO:0000313" key="2">
    <source>
        <dbReference type="EMBL" id="MBO1307242.1"/>
    </source>
</evidence>